<dbReference type="OrthoDB" id="125765at2157"/>
<proteinExistence type="predicted"/>
<comment type="caution">
    <text evidence="2">The sequence shown here is derived from an EMBL/GenBank/DDBJ whole genome shotgun (WGS) entry which is preliminary data.</text>
</comment>
<protein>
    <submittedName>
        <fullName evidence="2">Uncharacterized protein</fullName>
    </submittedName>
</protein>
<reference evidence="2 3" key="1">
    <citation type="submission" date="2016-10" db="EMBL/GenBank/DDBJ databases">
        <authorList>
            <person name="Varghese N."/>
            <person name="Submissions S."/>
        </authorList>
    </citation>
    <scope>NUCLEOTIDE SEQUENCE [LARGE SCALE GENOMIC DNA]</scope>
    <source>
        <strain evidence="2 3">PL 12/M</strain>
    </source>
</reference>
<feature type="transmembrane region" description="Helical" evidence="1">
    <location>
        <begin position="7"/>
        <end position="24"/>
    </location>
</feature>
<keyword evidence="1" id="KW-0472">Membrane</keyword>
<dbReference type="Proteomes" id="UP000199259">
    <property type="component" value="Unassembled WGS sequence"/>
</dbReference>
<dbReference type="EMBL" id="FNCA01000007">
    <property type="protein sequence ID" value="SDG08660.1"/>
    <property type="molecule type" value="Genomic_DNA"/>
</dbReference>
<keyword evidence="1" id="KW-1133">Transmembrane helix</keyword>
<dbReference type="RefSeq" id="WP_154717852.1">
    <property type="nucleotide sequence ID" value="NZ_FNCA01000007.1"/>
</dbReference>
<name>A0A7Z7B037_9EURY</name>
<evidence type="ECO:0000313" key="2">
    <source>
        <dbReference type="EMBL" id="SDG08660.1"/>
    </source>
</evidence>
<evidence type="ECO:0000256" key="1">
    <source>
        <dbReference type="SAM" id="Phobius"/>
    </source>
</evidence>
<dbReference type="AlphaFoldDB" id="A0A7Z7B037"/>
<organism evidence="2 3">
    <name type="scientific">Methanolobus vulcani</name>
    <dbReference type="NCBI Taxonomy" id="38026"/>
    <lineage>
        <taxon>Archaea</taxon>
        <taxon>Methanobacteriati</taxon>
        <taxon>Methanobacteriota</taxon>
        <taxon>Stenosarchaea group</taxon>
        <taxon>Methanomicrobia</taxon>
        <taxon>Methanosarcinales</taxon>
        <taxon>Methanosarcinaceae</taxon>
        <taxon>Methanolobus</taxon>
    </lineage>
</organism>
<accession>A0A7Z7B037</accession>
<keyword evidence="1" id="KW-0812">Transmembrane</keyword>
<feature type="transmembrane region" description="Helical" evidence="1">
    <location>
        <begin position="30"/>
        <end position="48"/>
    </location>
</feature>
<keyword evidence="3" id="KW-1185">Reference proteome</keyword>
<evidence type="ECO:0000313" key="3">
    <source>
        <dbReference type="Proteomes" id="UP000199259"/>
    </source>
</evidence>
<sequence>MEIEDLVIANFVIAIIASSFIYAATNPLPSGITVLETLAIGGLCAYIFKNPDFL</sequence>
<gene>
    <name evidence="2" type="ORF">SAMN04488589_2109</name>
</gene>